<evidence type="ECO:0000256" key="11">
    <source>
        <dbReference type="ARBA" id="ARBA00023136"/>
    </source>
</evidence>
<keyword evidence="3" id="KW-1003">Cell membrane</keyword>
<gene>
    <name evidence="14" type="ORF">CCAX7_16380</name>
</gene>
<comment type="subcellular location">
    <subcellularLocation>
        <location evidence="2">Cell membrane</location>
        <topology evidence="2">Multi-pass membrane protein</topology>
    </subcellularLocation>
</comment>
<comment type="cofactor">
    <cofactor evidence="1">
        <name>Zn(2+)</name>
        <dbReference type="ChEBI" id="CHEBI:29105"/>
    </cofactor>
</comment>
<keyword evidence="5 13" id="KW-0812">Transmembrane</keyword>
<dbReference type="Gene3D" id="1.25.40.10">
    <property type="entry name" value="Tetratricopeptide repeat domain"/>
    <property type="match status" value="1"/>
</dbReference>
<keyword evidence="8" id="KW-0862">Zinc</keyword>
<accession>A0A402CYX6</accession>
<dbReference type="AlphaFoldDB" id="A0A402CYX6"/>
<dbReference type="InterPro" id="IPR011990">
    <property type="entry name" value="TPR-like_helical_dom_sf"/>
</dbReference>
<evidence type="ECO:0000256" key="4">
    <source>
        <dbReference type="ARBA" id="ARBA00022670"/>
    </source>
</evidence>
<dbReference type="OrthoDB" id="155290at2"/>
<dbReference type="EMBL" id="AP025739">
    <property type="protein sequence ID" value="BDI29587.1"/>
    <property type="molecule type" value="Genomic_DNA"/>
</dbReference>
<feature type="compositionally biased region" description="Basic and acidic residues" evidence="12">
    <location>
        <begin position="877"/>
        <end position="889"/>
    </location>
</feature>
<dbReference type="GO" id="GO:0004222">
    <property type="term" value="F:metalloendopeptidase activity"/>
    <property type="evidence" value="ECO:0007669"/>
    <property type="project" value="InterPro"/>
</dbReference>
<evidence type="ECO:0000256" key="7">
    <source>
        <dbReference type="ARBA" id="ARBA00022801"/>
    </source>
</evidence>
<evidence type="ECO:0000256" key="10">
    <source>
        <dbReference type="ARBA" id="ARBA00023049"/>
    </source>
</evidence>
<dbReference type="GO" id="GO:0005886">
    <property type="term" value="C:plasma membrane"/>
    <property type="evidence" value="ECO:0007669"/>
    <property type="project" value="UniProtKB-SubCell"/>
</dbReference>
<dbReference type="Pfam" id="PF01435">
    <property type="entry name" value="Peptidase_M48"/>
    <property type="match status" value="1"/>
</dbReference>
<dbReference type="GO" id="GO:0046872">
    <property type="term" value="F:metal ion binding"/>
    <property type="evidence" value="ECO:0007669"/>
    <property type="project" value="UniProtKB-KW"/>
</dbReference>
<dbReference type="SUPFAM" id="SSF48452">
    <property type="entry name" value="TPR-like"/>
    <property type="match status" value="1"/>
</dbReference>
<evidence type="ECO:0000256" key="5">
    <source>
        <dbReference type="ARBA" id="ARBA00022692"/>
    </source>
</evidence>
<sequence>MSVGEHCALSSRDYCCLDDNVNHTSRLRPESHTGHAVATPNAPARSAALILQSILLVVGFMLFLLLAAPLLLLLFFVTVCESLSVVRSDGGLYLEGYRAVSDLTMVFLRLLAPAPETDYALDLSREDAPRLHRLIREIADAVGTAPPDRVQLEMMNNASVRLRGYRRAAGRTTLRLGYDLLASLTEPQFASVLAHEMAHAKCVQRGYKGLLAASVRRMDRLRCGLDEFLEEFEGGSRTQHRPARLLLQIARFFTRHGSRLLGARSRQDEFEADRLAAQACGAEMTRDALMRTHVSDYKGQNLAQRDRILQMERPGSYASWLTQRLRPEDDAERAKLEAKALEESAHDDYSSHPALADRLAALGTETSYAAAPAIGGDSAVQLLDSPDDWARRLIARLEQAEANAQDEDSRSVLKQLRRQKFRSQSASMCILGVVCVLMFGGFSLAFWIGGGAFAQSRDLFSIALMGGFTLLGVYLIVASTRRTFAEIPLPRFADWRAAQEAEDAKLDGGWQQALESQLRAGEPAGGAKARKEYWRDQCRQSLAAADCPRAWVAGRIYGGLSSGACEALLAQGIGAVYFGQQSMVRDALFKAFSKFGLGASISWAMGWGIYQLGGVRDAEPFLLDAAARHPQSATVWAVLGRAQHRRGKLHCALDAARKAHQYEPDEPRHSLFLAQVLLDLGRLSAAKESLARAAALRGDLEARGIALTIALLEGDCDGAQAQSIAIQEIDPGWRTLWKLSGWHDDAGDSAGSRAILEKLSALGFRPEALLAMAALDARAGSADAARVRIGLALNLTRPLAEGARGPIAMLQAAMRLRNTLETPRPGCGAWTASLDIAANPGPEKRLQLLIVAENLDAAKAIAAGLYSTLFPGQQWDERKSTWRPSEEKNQPSGPSAPGIHGSRVF</sequence>
<evidence type="ECO:0000256" key="3">
    <source>
        <dbReference type="ARBA" id="ARBA00022475"/>
    </source>
</evidence>
<feature type="transmembrane region" description="Helical" evidence="13">
    <location>
        <begin position="459"/>
        <end position="477"/>
    </location>
</feature>
<evidence type="ECO:0000313" key="14">
    <source>
        <dbReference type="EMBL" id="BDI29587.1"/>
    </source>
</evidence>
<dbReference type="PROSITE" id="PS50005">
    <property type="entry name" value="TPR"/>
    <property type="match status" value="1"/>
</dbReference>
<evidence type="ECO:0000256" key="9">
    <source>
        <dbReference type="ARBA" id="ARBA00022989"/>
    </source>
</evidence>
<keyword evidence="11 13" id="KW-0472">Membrane</keyword>
<dbReference type="InterPro" id="IPR001915">
    <property type="entry name" value="Peptidase_M48"/>
</dbReference>
<evidence type="ECO:0000256" key="2">
    <source>
        <dbReference type="ARBA" id="ARBA00004651"/>
    </source>
</evidence>
<keyword evidence="9 13" id="KW-1133">Transmembrane helix</keyword>
<dbReference type="Proteomes" id="UP000287394">
    <property type="component" value="Chromosome"/>
</dbReference>
<feature type="region of interest" description="Disordered" evidence="12">
    <location>
        <begin position="877"/>
        <end position="905"/>
    </location>
</feature>
<proteinExistence type="predicted"/>
<keyword evidence="10" id="KW-0482">Metalloprotease</keyword>
<feature type="transmembrane region" description="Helical" evidence="13">
    <location>
        <begin position="49"/>
        <end position="77"/>
    </location>
</feature>
<dbReference type="Gene3D" id="3.30.2010.10">
    <property type="entry name" value="Metalloproteases ('zincins'), catalytic domain"/>
    <property type="match status" value="1"/>
</dbReference>
<dbReference type="KEGG" id="ccot:CCAX7_16380"/>
<feature type="transmembrane region" description="Helical" evidence="13">
    <location>
        <begin position="426"/>
        <end position="447"/>
    </location>
</feature>
<evidence type="ECO:0000256" key="1">
    <source>
        <dbReference type="ARBA" id="ARBA00001947"/>
    </source>
</evidence>
<evidence type="ECO:0000256" key="6">
    <source>
        <dbReference type="ARBA" id="ARBA00022723"/>
    </source>
</evidence>
<evidence type="ECO:0000256" key="8">
    <source>
        <dbReference type="ARBA" id="ARBA00022833"/>
    </source>
</evidence>
<keyword evidence="7" id="KW-0378">Hydrolase</keyword>
<dbReference type="PANTHER" id="PTHR43221">
    <property type="entry name" value="PROTEASE HTPX"/>
    <property type="match status" value="1"/>
</dbReference>
<evidence type="ECO:0000256" key="12">
    <source>
        <dbReference type="SAM" id="MobiDB-lite"/>
    </source>
</evidence>
<protein>
    <submittedName>
        <fullName evidence="14">Uncharacterized protein</fullName>
    </submittedName>
</protein>
<organism evidence="14 15">
    <name type="scientific">Capsulimonas corticalis</name>
    <dbReference type="NCBI Taxonomy" id="2219043"/>
    <lineage>
        <taxon>Bacteria</taxon>
        <taxon>Bacillati</taxon>
        <taxon>Armatimonadota</taxon>
        <taxon>Armatimonadia</taxon>
        <taxon>Capsulimonadales</taxon>
        <taxon>Capsulimonadaceae</taxon>
        <taxon>Capsulimonas</taxon>
    </lineage>
</organism>
<dbReference type="PANTHER" id="PTHR43221:SF1">
    <property type="entry name" value="PROTEASE HTPX"/>
    <property type="match status" value="1"/>
</dbReference>
<dbReference type="CDD" id="cd07328">
    <property type="entry name" value="M48_Ste24p_like"/>
    <property type="match status" value="1"/>
</dbReference>
<reference evidence="14 15" key="1">
    <citation type="journal article" date="2019" name="Int. J. Syst. Evol. Microbiol.">
        <title>Capsulimonas corticalis gen. nov., sp. nov., an aerobic capsulated bacterium, of a novel bacterial order, Capsulimonadales ord. nov., of the class Armatimonadia of the phylum Armatimonadetes.</title>
        <authorList>
            <person name="Li J."/>
            <person name="Kudo C."/>
            <person name="Tonouchi A."/>
        </authorList>
    </citation>
    <scope>NUCLEOTIDE SEQUENCE [LARGE SCALE GENOMIC DNA]</scope>
    <source>
        <strain evidence="14 15">AX-7</strain>
    </source>
</reference>
<dbReference type="GO" id="GO:0006508">
    <property type="term" value="P:proteolysis"/>
    <property type="evidence" value="ECO:0007669"/>
    <property type="project" value="UniProtKB-KW"/>
</dbReference>
<keyword evidence="6" id="KW-0479">Metal-binding</keyword>
<dbReference type="InterPro" id="IPR050083">
    <property type="entry name" value="HtpX_protease"/>
</dbReference>
<dbReference type="InterPro" id="IPR019734">
    <property type="entry name" value="TPR_rpt"/>
</dbReference>
<evidence type="ECO:0000313" key="15">
    <source>
        <dbReference type="Proteomes" id="UP000287394"/>
    </source>
</evidence>
<keyword evidence="15" id="KW-1185">Reference proteome</keyword>
<keyword evidence="4" id="KW-0645">Protease</keyword>
<name>A0A402CYX6_9BACT</name>
<evidence type="ECO:0000256" key="13">
    <source>
        <dbReference type="SAM" id="Phobius"/>
    </source>
</evidence>